<reference evidence="2 3" key="1">
    <citation type="submission" date="2021-05" db="EMBL/GenBank/DDBJ databases">
        <title>Comparative genomic studies on the polysaccharide-degrading batcterial strains of the Flammeovirga genus.</title>
        <authorList>
            <person name="Zewei F."/>
            <person name="Zheng Z."/>
            <person name="Yu L."/>
            <person name="Ruyue G."/>
            <person name="Yanhong M."/>
            <person name="Yuanyuan C."/>
            <person name="Jingyan G."/>
            <person name="Wenjun H."/>
        </authorList>
    </citation>
    <scope>NUCLEOTIDE SEQUENCE [LARGE SCALE GENOMIC DNA]</scope>
    <source>
        <strain evidence="2 3">YS10</strain>
    </source>
</reference>
<dbReference type="InterPro" id="IPR057666">
    <property type="entry name" value="DrpA_SLOG"/>
</dbReference>
<keyword evidence="3" id="KW-1185">Reference proteome</keyword>
<dbReference type="Gene3D" id="3.40.50.450">
    <property type="match status" value="1"/>
</dbReference>
<dbReference type="Pfam" id="PF02481">
    <property type="entry name" value="DNA_processg_A"/>
    <property type="match status" value="1"/>
</dbReference>
<name>A0ABX8H191_9BACT</name>
<dbReference type="RefSeq" id="WP_144076272.1">
    <property type="nucleotide sequence ID" value="NZ_CP076129.1"/>
</dbReference>
<evidence type="ECO:0000259" key="1">
    <source>
        <dbReference type="Pfam" id="PF02481"/>
    </source>
</evidence>
<evidence type="ECO:0000313" key="2">
    <source>
        <dbReference type="EMBL" id="QWG09600.1"/>
    </source>
</evidence>
<organism evidence="2 3">
    <name type="scientific">Flammeovirga kamogawensis</name>
    <dbReference type="NCBI Taxonomy" id="373891"/>
    <lineage>
        <taxon>Bacteria</taxon>
        <taxon>Pseudomonadati</taxon>
        <taxon>Bacteroidota</taxon>
        <taxon>Cytophagia</taxon>
        <taxon>Cytophagales</taxon>
        <taxon>Flammeovirgaceae</taxon>
        <taxon>Flammeovirga</taxon>
    </lineage>
</organism>
<evidence type="ECO:0000313" key="3">
    <source>
        <dbReference type="Proteomes" id="UP000682802"/>
    </source>
</evidence>
<proteinExistence type="predicted"/>
<sequence>MLESLLLSILNIKGFGPKFLFRFKDIIVEKEQESSTVLEAISAIFEATNRINKVSISEIDAGIDKAEKIINNCNELSIEPVSFLDDRFPKNIIDQSELWPIIYCVGNIELLNNYSVGIIGTKNPDEHGKIISNRIGDFCTDYEINLILLQQKGIVEEVMNTFDFTNVEVLASGIDLKYDPLHDIYTDDMKCVVSPFPPGVITDDYKYIEASKVVACLSNRVILIQDSPSDDTRFVLSYFSRMPRTLGIIKPIQSALKYPINSGNLLLINEGREGVIKYCRAKDVNVDTVKCTFKELQSKADYPQFFGEEELPF</sequence>
<feature type="domain" description="Smf/DprA SLOG" evidence="1">
    <location>
        <begin position="82"/>
        <end position="227"/>
    </location>
</feature>
<dbReference type="Proteomes" id="UP000682802">
    <property type="component" value="Chromosome 2"/>
</dbReference>
<gene>
    <name evidence="2" type="ORF">KM029_23640</name>
</gene>
<accession>A0ABX8H191</accession>
<protein>
    <submittedName>
        <fullName evidence="2">DNA-processing protein DprA</fullName>
    </submittedName>
</protein>
<dbReference type="EMBL" id="CP076129">
    <property type="protein sequence ID" value="QWG09600.1"/>
    <property type="molecule type" value="Genomic_DNA"/>
</dbReference>